<organism evidence="8 9">
    <name type="scientific">Streptomyces cavourensis</name>
    <dbReference type="NCBI Taxonomy" id="67258"/>
    <lineage>
        <taxon>Bacteria</taxon>
        <taxon>Bacillati</taxon>
        <taxon>Actinomycetota</taxon>
        <taxon>Actinomycetes</taxon>
        <taxon>Kitasatosporales</taxon>
        <taxon>Streptomycetaceae</taxon>
        <taxon>Streptomyces</taxon>
    </lineage>
</organism>
<keyword evidence="5" id="KW-0067">ATP-binding</keyword>
<accession>A0AAD0VF51</accession>
<keyword evidence="1" id="KW-0028">Amino-acid biosynthesis</keyword>
<proteinExistence type="predicted"/>
<sequence length="289" mass="30558">MSAPSVTPTVVKLGGSCLDDLDGTWWDDLARHGRGRPLVLVHGWSKPLKKLDARYSEPSAILRDRYGNQSRWTTPEVIDDIKTVSAVLAEDVLARLERRGIAAERLLGSDGLVSAGEGERWWWREKQLVELENLVGPITGVDPAPLKNLRPGHAYLVTPLARNAAGQEVNTDADRAAAAIAGATGASDLILVTDVAHLLIDDEPVRRISAEDAAAFRDKGARGGMRKKLRAAGEALERGVERVVIGSAAVTELLDGTTGTVITGTSITDTVITGTPITDAPVAGKGAGA</sequence>
<dbReference type="GeneID" id="97759388"/>
<dbReference type="GO" id="GO:0005524">
    <property type="term" value="F:ATP binding"/>
    <property type="evidence" value="ECO:0007669"/>
    <property type="project" value="UniProtKB-KW"/>
</dbReference>
<dbReference type="RefSeq" id="WP_114931871.1">
    <property type="nucleotide sequence ID" value="NZ_BMSP01000001.1"/>
</dbReference>
<dbReference type="Gene3D" id="3.40.1160.10">
    <property type="entry name" value="Acetylglutamate kinase-like"/>
    <property type="match status" value="1"/>
</dbReference>
<evidence type="ECO:0000313" key="9">
    <source>
        <dbReference type="Proteomes" id="UP000253779"/>
    </source>
</evidence>
<gene>
    <name evidence="8" type="ORF">DTW94_15630</name>
</gene>
<dbReference type="InterPro" id="IPR004662">
    <property type="entry name" value="AcgluKinase_fam"/>
</dbReference>
<dbReference type="InterPro" id="IPR036393">
    <property type="entry name" value="AceGlu_kinase-like_sf"/>
</dbReference>
<evidence type="ECO:0000256" key="3">
    <source>
        <dbReference type="ARBA" id="ARBA00022741"/>
    </source>
</evidence>
<dbReference type="Pfam" id="PF00696">
    <property type="entry name" value="AA_kinase"/>
    <property type="match status" value="1"/>
</dbReference>
<feature type="domain" description="Aspartate/glutamate/uridylate kinase" evidence="7">
    <location>
        <begin position="9"/>
        <end position="246"/>
    </location>
</feature>
<evidence type="ECO:0000256" key="2">
    <source>
        <dbReference type="ARBA" id="ARBA00022679"/>
    </source>
</evidence>
<protein>
    <submittedName>
        <fullName evidence="8">Acetylglutamate kinase</fullName>
    </submittedName>
</protein>
<comment type="pathway">
    <text evidence="6">Amino-acid biosynthesis.</text>
</comment>
<reference evidence="8 9" key="1">
    <citation type="submission" date="2018-07" db="EMBL/GenBank/DDBJ databases">
        <title>Complete genome sequence of soil actinomycete Streptomyces cavourensis tj430.</title>
        <authorList>
            <person name="Wang P."/>
            <person name="Huang Y."/>
        </authorList>
    </citation>
    <scope>NUCLEOTIDE SEQUENCE [LARGE SCALE GENOMIC DNA]</scope>
    <source>
        <strain evidence="8 9">TJ430</strain>
    </source>
</reference>
<dbReference type="SUPFAM" id="SSF53633">
    <property type="entry name" value="Carbamate kinase-like"/>
    <property type="match status" value="1"/>
</dbReference>
<dbReference type="InterPro" id="IPR001048">
    <property type="entry name" value="Asp/Glu/Uridylate_kinase"/>
</dbReference>
<keyword evidence="2" id="KW-0808">Transferase</keyword>
<dbReference type="PANTHER" id="PTHR23342">
    <property type="entry name" value="N-ACETYLGLUTAMATE SYNTHASE"/>
    <property type="match status" value="1"/>
</dbReference>
<dbReference type="GO" id="GO:0006526">
    <property type="term" value="P:L-arginine biosynthetic process"/>
    <property type="evidence" value="ECO:0007669"/>
    <property type="project" value="TreeGrafter"/>
</dbReference>
<dbReference type="Proteomes" id="UP000253779">
    <property type="component" value="Chromosome"/>
</dbReference>
<name>A0AAD0VF51_9ACTN</name>
<dbReference type="GO" id="GO:0005737">
    <property type="term" value="C:cytoplasm"/>
    <property type="evidence" value="ECO:0007669"/>
    <property type="project" value="InterPro"/>
</dbReference>
<evidence type="ECO:0000259" key="7">
    <source>
        <dbReference type="Pfam" id="PF00696"/>
    </source>
</evidence>
<keyword evidence="4 8" id="KW-0418">Kinase</keyword>
<evidence type="ECO:0000256" key="1">
    <source>
        <dbReference type="ARBA" id="ARBA00022605"/>
    </source>
</evidence>
<evidence type="ECO:0000256" key="4">
    <source>
        <dbReference type="ARBA" id="ARBA00022777"/>
    </source>
</evidence>
<keyword evidence="3" id="KW-0547">Nucleotide-binding</keyword>
<dbReference type="GO" id="GO:0003991">
    <property type="term" value="F:acetylglutamate kinase activity"/>
    <property type="evidence" value="ECO:0007669"/>
    <property type="project" value="TreeGrafter"/>
</dbReference>
<evidence type="ECO:0000256" key="6">
    <source>
        <dbReference type="ARBA" id="ARBA00029440"/>
    </source>
</evidence>
<dbReference type="AlphaFoldDB" id="A0AAD0VF51"/>
<evidence type="ECO:0000313" key="8">
    <source>
        <dbReference type="EMBL" id="AXI72546.1"/>
    </source>
</evidence>
<evidence type="ECO:0000256" key="5">
    <source>
        <dbReference type="ARBA" id="ARBA00022840"/>
    </source>
</evidence>
<dbReference type="PANTHER" id="PTHR23342:SF20">
    <property type="entry name" value="[LYSW]-AMINOADIPATE KINASE"/>
    <property type="match status" value="1"/>
</dbReference>
<dbReference type="PIRSF" id="PIRSF000728">
    <property type="entry name" value="NAGK"/>
    <property type="match status" value="1"/>
</dbReference>
<dbReference type="EMBL" id="CP030930">
    <property type="protein sequence ID" value="AXI72546.1"/>
    <property type="molecule type" value="Genomic_DNA"/>
</dbReference>